<organism evidence="2 3">
    <name type="scientific">Ascobolus immersus RN42</name>
    <dbReference type="NCBI Taxonomy" id="1160509"/>
    <lineage>
        <taxon>Eukaryota</taxon>
        <taxon>Fungi</taxon>
        <taxon>Dikarya</taxon>
        <taxon>Ascomycota</taxon>
        <taxon>Pezizomycotina</taxon>
        <taxon>Pezizomycetes</taxon>
        <taxon>Pezizales</taxon>
        <taxon>Ascobolaceae</taxon>
        <taxon>Ascobolus</taxon>
    </lineage>
</organism>
<dbReference type="AlphaFoldDB" id="A0A3N4IHG7"/>
<proteinExistence type="predicted"/>
<protein>
    <submittedName>
        <fullName evidence="2">Uncharacterized protein</fullName>
    </submittedName>
</protein>
<dbReference type="OrthoDB" id="1923159at2759"/>
<reference evidence="2 3" key="1">
    <citation type="journal article" date="2018" name="Nat. Ecol. Evol.">
        <title>Pezizomycetes genomes reveal the molecular basis of ectomycorrhizal truffle lifestyle.</title>
        <authorList>
            <person name="Murat C."/>
            <person name="Payen T."/>
            <person name="Noel B."/>
            <person name="Kuo A."/>
            <person name="Morin E."/>
            <person name="Chen J."/>
            <person name="Kohler A."/>
            <person name="Krizsan K."/>
            <person name="Balestrini R."/>
            <person name="Da Silva C."/>
            <person name="Montanini B."/>
            <person name="Hainaut M."/>
            <person name="Levati E."/>
            <person name="Barry K.W."/>
            <person name="Belfiori B."/>
            <person name="Cichocki N."/>
            <person name="Clum A."/>
            <person name="Dockter R.B."/>
            <person name="Fauchery L."/>
            <person name="Guy J."/>
            <person name="Iotti M."/>
            <person name="Le Tacon F."/>
            <person name="Lindquist E.A."/>
            <person name="Lipzen A."/>
            <person name="Malagnac F."/>
            <person name="Mello A."/>
            <person name="Molinier V."/>
            <person name="Miyauchi S."/>
            <person name="Poulain J."/>
            <person name="Riccioni C."/>
            <person name="Rubini A."/>
            <person name="Sitrit Y."/>
            <person name="Splivallo R."/>
            <person name="Traeger S."/>
            <person name="Wang M."/>
            <person name="Zifcakova L."/>
            <person name="Wipf D."/>
            <person name="Zambonelli A."/>
            <person name="Paolocci F."/>
            <person name="Nowrousian M."/>
            <person name="Ottonello S."/>
            <person name="Baldrian P."/>
            <person name="Spatafora J.W."/>
            <person name="Henrissat B."/>
            <person name="Nagy L.G."/>
            <person name="Aury J.M."/>
            <person name="Wincker P."/>
            <person name="Grigoriev I.V."/>
            <person name="Bonfante P."/>
            <person name="Martin F.M."/>
        </authorList>
    </citation>
    <scope>NUCLEOTIDE SEQUENCE [LARGE SCALE GENOMIC DNA]</scope>
    <source>
        <strain evidence="2 3">RN42</strain>
    </source>
</reference>
<sequence length="654" mass="70369">MSRKESLTSQADKGLHNPWAPIELPKSMVIEAPQKPPAEVDTKPAAVSKPAPVKEQAAKASAPAPTQVPVPPVASVAPAKKNRPEPPKVITTPAALVKSEKSTLPATPITPALSPAPMVQRQGTLMMRIVSSNSASSKAPSKKTSTSSVRPGTPGDVFSDTASTTSSARAMTPPPHSPLSQKVINQNPPPAVPKKTKSSIRKEKKKESELKVEAITTAVKEEPEHEPIVSRAKAKKKEKKTSAPSSKTASRAESPAPKPVVSLPPVAGKPAEQPAPKVVEPQTPVVVEKVVPETKEPEVQPESKKEATTKPTAQILADLQKSGEINFSELEMLKPVVGLTHKFEFTSEELANLNLNRTVFQKQARNEFLEAEGAFKPTGSRYFISPNGASLRGLTPEMEERYCVLERRIAEDKGPYKWTRADPKEHFIPRFNTEGANAQMAASHAKTAHEFQQKLQEKMNEWLNGAKATLTTLMNQKGKDGKLNESQMFFSGKQSGSISIDEALSLVEEIATASAQAAASPSSKANKSLLSSGAIDPSVPFQALQESILSAMSNISPSASGKHGISNAHQMHPHHHHASASVTTNGENGEFTGMELAIGMKVPIMSGFEDVQKLPIEEIRKQLVEQKKEAEGFEKRMNGMIKKNRKLAGVVLAN</sequence>
<feature type="compositionally biased region" description="Basic residues" evidence="1">
    <location>
        <begin position="194"/>
        <end position="204"/>
    </location>
</feature>
<feature type="region of interest" description="Disordered" evidence="1">
    <location>
        <begin position="559"/>
        <end position="586"/>
    </location>
</feature>
<keyword evidence="3" id="KW-1185">Reference proteome</keyword>
<accession>A0A3N4IHG7</accession>
<gene>
    <name evidence="2" type="ORF">BJ508DRAFT_41603</name>
</gene>
<dbReference type="Proteomes" id="UP000275078">
    <property type="component" value="Unassembled WGS sequence"/>
</dbReference>
<dbReference type="EMBL" id="ML119660">
    <property type="protein sequence ID" value="RPA84128.1"/>
    <property type="molecule type" value="Genomic_DNA"/>
</dbReference>
<evidence type="ECO:0000256" key="1">
    <source>
        <dbReference type="SAM" id="MobiDB-lite"/>
    </source>
</evidence>
<feature type="compositionally biased region" description="Low complexity" evidence="1">
    <location>
        <begin position="161"/>
        <end position="171"/>
    </location>
</feature>
<evidence type="ECO:0000313" key="3">
    <source>
        <dbReference type="Proteomes" id="UP000275078"/>
    </source>
</evidence>
<feature type="compositionally biased region" description="Low complexity" evidence="1">
    <location>
        <begin position="242"/>
        <end position="252"/>
    </location>
</feature>
<feature type="region of interest" description="Disordered" evidence="1">
    <location>
        <begin position="1"/>
        <end position="277"/>
    </location>
</feature>
<feature type="compositionally biased region" description="Low complexity" evidence="1">
    <location>
        <begin position="131"/>
        <end position="148"/>
    </location>
</feature>
<evidence type="ECO:0000313" key="2">
    <source>
        <dbReference type="EMBL" id="RPA84128.1"/>
    </source>
</evidence>
<feature type="compositionally biased region" description="Basic and acidic residues" evidence="1">
    <location>
        <begin position="219"/>
        <end position="228"/>
    </location>
</feature>
<name>A0A3N4IHG7_ASCIM</name>